<dbReference type="InterPro" id="IPR058637">
    <property type="entry name" value="YknX-like_C"/>
</dbReference>
<dbReference type="AlphaFoldDB" id="A0A1I4A728"/>
<gene>
    <name evidence="2" type="ORF">SAMN04488082_1304</name>
</gene>
<sequence>MNTTRRRRPWRILLFVLLCLALAALLITGFWPAPLPVQTGRVASAPMTVSVTEEGKTRIRSRYVVFPPTAGFLRRVELRAGARILAGRTVLAVLTPEASTFLNPRSRAEAQARLDAAVAAERVRRAERERVATSLELARTDLARLDVLLKSGAVARQEWDRAENQVRVLERELQAATFALQVAGHEARVAQAALSRGAAPGQDEVVPILAPVDGYVLAVMEENARAVAASTPIMEVGDPRDLEIEIELLSTDAVAVTPGAEAAIAHWGGQGELRARVTVVEPGGFTKVSAIGVEEQRVKVRAELMDELPPGLLLGDRYGVQARIVTWRGDKVLQVPTGALFRRGNAWMAFVLEGSKAVLRTVEVGHENGQAAEVRDGLKEGERVILHPPDTLADGMRVREEGQ</sequence>
<feature type="domain" description="YknX-like C-terminal permuted SH3-like" evidence="1">
    <location>
        <begin position="332"/>
        <end position="399"/>
    </location>
</feature>
<keyword evidence="3" id="KW-1185">Reference proteome</keyword>
<organism evidence="2 3">
    <name type="scientific">Desulfomicrobium apsheronum</name>
    <dbReference type="NCBI Taxonomy" id="52560"/>
    <lineage>
        <taxon>Bacteria</taxon>
        <taxon>Pseudomonadati</taxon>
        <taxon>Thermodesulfobacteriota</taxon>
        <taxon>Desulfovibrionia</taxon>
        <taxon>Desulfovibrionales</taxon>
        <taxon>Desulfomicrobiaceae</taxon>
        <taxon>Desulfomicrobium</taxon>
    </lineage>
</organism>
<reference evidence="3" key="1">
    <citation type="submission" date="2016-10" db="EMBL/GenBank/DDBJ databases">
        <authorList>
            <person name="Varghese N."/>
            <person name="Submissions S."/>
        </authorList>
    </citation>
    <scope>NUCLEOTIDE SEQUENCE [LARGE SCALE GENOMIC DNA]</scope>
    <source>
        <strain evidence="3">DSM 5918</strain>
    </source>
</reference>
<dbReference type="PANTHER" id="PTHR30469:SF15">
    <property type="entry name" value="HLYD FAMILY OF SECRETION PROTEINS"/>
    <property type="match status" value="1"/>
</dbReference>
<dbReference type="RefSeq" id="WP_092379498.1">
    <property type="nucleotide sequence ID" value="NZ_FORX01000030.1"/>
</dbReference>
<dbReference type="GO" id="GO:0015562">
    <property type="term" value="F:efflux transmembrane transporter activity"/>
    <property type="evidence" value="ECO:0007669"/>
    <property type="project" value="TreeGrafter"/>
</dbReference>
<dbReference type="PANTHER" id="PTHR30469">
    <property type="entry name" value="MULTIDRUG RESISTANCE PROTEIN MDTA"/>
    <property type="match status" value="1"/>
</dbReference>
<name>A0A1I4A728_9BACT</name>
<evidence type="ECO:0000313" key="2">
    <source>
        <dbReference type="EMBL" id="SFK51609.1"/>
    </source>
</evidence>
<dbReference type="OrthoDB" id="9791520at2"/>
<dbReference type="EMBL" id="FORX01000030">
    <property type="protein sequence ID" value="SFK51609.1"/>
    <property type="molecule type" value="Genomic_DNA"/>
</dbReference>
<dbReference type="Gene3D" id="1.10.287.470">
    <property type="entry name" value="Helix hairpin bin"/>
    <property type="match status" value="1"/>
</dbReference>
<dbReference type="Pfam" id="PF25989">
    <property type="entry name" value="YknX_C"/>
    <property type="match status" value="1"/>
</dbReference>
<dbReference type="GO" id="GO:1990281">
    <property type="term" value="C:efflux pump complex"/>
    <property type="evidence" value="ECO:0007669"/>
    <property type="project" value="TreeGrafter"/>
</dbReference>
<dbReference type="Gene3D" id="2.40.50.100">
    <property type="match status" value="1"/>
</dbReference>
<dbReference type="Proteomes" id="UP000198635">
    <property type="component" value="Unassembled WGS sequence"/>
</dbReference>
<dbReference type="Gene3D" id="2.40.30.170">
    <property type="match status" value="1"/>
</dbReference>
<evidence type="ECO:0000259" key="1">
    <source>
        <dbReference type="Pfam" id="PF25989"/>
    </source>
</evidence>
<evidence type="ECO:0000313" key="3">
    <source>
        <dbReference type="Proteomes" id="UP000198635"/>
    </source>
</evidence>
<accession>A0A1I4A728</accession>
<dbReference type="STRING" id="52560.SAMN04488082_1304"/>
<dbReference type="Gene3D" id="2.40.420.20">
    <property type="match status" value="1"/>
</dbReference>
<proteinExistence type="predicted"/>
<protein>
    <submittedName>
        <fullName evidence="2">HlyD family secretion protein</fullName>
    </submittedName>
</protein>